<keyword evidence="1" id="KW-0732">Signal</keyword>
<feature type="chain" id="PRO_5041939425" evidence="1">
    <location>
        <begin position="20"/>
        <end position="237"/>
    </location>
</feature>
<protein>
    <submittedName>
        <fullName evidence="2">Uncharacterized protein</fullName>
    </submittedName>
</protein>
<evidence type="ECO:0000313" key="3">
    <source>
        <dbReference type="Proteomes" id="UP001295423"/>
    </source>
</evidence>
<organism evidence="2 3">
    <name type="scientific">Cylindrotheca closterium</name>
    <dbReference type="NCBI Taxonomy" id="2856"/>
    <lineage>
        <taxon>Eukaryota</taxon>
        <taxon>Sar</taxon>
        <taxon>Stramenopiles</taxon>
        <taxon>Ochrophyta</taxon>
        <taxon>Bacillariophyta</taxon>
        <taxon>Bacillariophyceae</taxon>
        <taxon>Bacillariophycidae</taxon>
        <taxon>Bacillariales</taxon>
        <taxon>Bacillariaceae</taxon>
        <taxon>Cylindrotheca</taxon>
    </lineage>
</organism>
<keyword evidence="3" id="KW-1185">Reference proteome</keyword>
<reference evidence="2" key="1">
    <citation type="submission" date="2023-08" db="EMBL/GenBank/DDBJ databases">
        <authorList>
            <person name="Audoor S."/>
            <person name="Bilcke G."/>
        </authorList>
    </citation>
    <scope>NUCLEOTIDE SEQUENCE</scope>
</reference>
<dbReference type="EMBL" id="CAKOGP040002047">
    <property type="protein sequence ID" value="CAJ1960081.1"/>
    <property type="molecule type" value="Genomic_DNA"/>
</dbReference>
<accession>A0AAD2PWD3</accession>
<gene>
    <name evidence="2" type="ORF">CYCCA115_LOCUS18496</name>
</gene>
<dbReference type="Proteomes" id="UP001295423">
    <property type="component" value="Unassembled WGS sequence"/>
</dbReference>
<evidence type="ECO:0000256" key="1">
    <source>
        <dbReference type="SAM" id="SignalP"/>
    </source>
</evidence>
<proteinExistence type="predicted"/>
<name>A0AAD2PWD3_9STRA</name>
<comment type="caution">
    <text evidence="2">The sequence shown here is derived from an EMBL/GenBank/DDBJ whole genome shotgun (WGS) entry which is preliminary data.</text>
</comment>
<feature type="signal peptide" evidence="1">
    <location>
        <begin position="1"/>
        <end position="19"/>
    </location>
</feature>
<dbReference type="AlphaFoldDB" id="A0AAD2PWD3"/>
<sequence length="237" mass="25707">MTSFQSLFLLSWLIGSVFGFQSLLPHSKKISCGQSTSTTKLSEIQGDPLRDATGIRPSLHPTTINAISNALKARAMKKEGAHFQASDTVEPLEVAVTAGLFASEAVALRQKSSEGDGMTLAPEEEQTIAGRVVGVVMRFDTLESLLHEKVSNVGWIAKYDEWATFGTLKDESEEGAVDNRIKDDPLFCVSRAECLLALFLDTVEAPTMAKVGQTVPDQSKIDFLDADRIEVLVSSDN</sequence>
<evidence type="ECO:0000313" key="2">
    <source>
        <dbReference type="EMBL" id="CAJ1960081.1"/>
    </source>
</evidence>